<dbReference type="GO" id="GO:0003960">
    <property type="term" value="F:quinone reductase (NADPH) activity"/>
    <property type="evidence" value="ECO:0007669"/>
    <property type="project" value="UniProtKB-EC"/>
</dbReference>
<dbReference type="SUPFAM" id="SSF50129">
    <property type="entry name" value="GroES-like"/>
    <property type="match status" value="1"/>
</dbReference>
<dbReference type="GeneID" id="22579457"/>
<name>A0A088SL81_LEIPA</name>
<dbReference type="Gene3D" id="3.40.50.720">
    <property type="entry name" value="NAD(P)-binding Rossmann-like Domain"/>
    <property type="match status" value="1"/>
</dbReference>
<keyword evidence="1 3" id="KW-0560">Oxidoreductase</keyword>
<evidence type="ECO:0000259" key="2">
    <source>
        <dbReference type="SMART" id="SM00829"/>
    </source>
</evidence>
<dbReference type="VEuPathDB" id="TriTrypDB:LPAL13_350051000"/>
<dbReference type="PANTHER" id="PTHR43677:SF3">
    <property type="entry name" value="PROSTAGLANDIN REDUCTASE 3"/>
    <property type="match status" value="1"/>
</dbReference>
<organism evidence="3 4">
    <name type="scientific">Leishmania panamensis</name>
    <dbReference type="NCBI Taxonomy" id="5679"/>
    <lineage>
        <taxon>Eukaryota</taxon>
        <taxon>Discoba</taxon>
        <taxon>Euglenozoa</taxon>
        <taxon>Kinetoplastea</taxon>
        <taxon>Metakinetoplastina</taxon>
        <taxon>Trypanosomatida</taxon>
        <taxon>Trypanosomatidae</taxon>
        <taxon>Leishmaniinae</taxon>
        <taxon>Leishmania</taxon>
        <taxon>Leishmania guyanensis species complex</taxon>
    </lineage>
</organism>
<dbReference type="InterPro" id="IPR011032">
    <property type="entry name" value="GroES-like_sf"/>
</dbReference>
<dbReference type="PANTHER" id="PTHR43677">
    <property type="entry name" value="SHORT-CHAIN DEHYDROGENASE/REDUCTASE"/>
    <property type="match status" value="1"/>
</dbReference>
<dbReference type="GO" id="GO:0005739">
    <property type="term" value="C:mitochondrion"/>
    <property type="evidence" value="ECO:0007669"/>
    <property type="project" value="TreeGrafter"/>
</dbReference>
<dbReference type="Proteomes" id="UP000063063">
    <property type="component" value="Chromosome 35"/>
</dbReference>
<keyword evidence="4" id="KW-1185">Reference proteome</keyword>
<accession>A0A088SL81</accession>
<dbReference type="KEGG" id="lpan:LPMP_354290"/>
<dbReference type="FunFam" id="3.40.50.720:FF:000121">
    <property type="entry name" value="Prostaglandin reductase 2"/>
    <property type="match status" value="1"/>
</dbReference>
<dbReference type="GO" id="GO:0008270">
    <property type="term" value="F:zinc ion binding"/>
    <property type="evidence" value="ECO:0007669"/>
    <property type="project" value="InterPro"/>
</dbReference>
<dbReference type="InterPro" id="IPR020843">
    <property type="entry name" value="ER"/>
</dbReference>
<dbReference type="SMART" id="SM00829">
    <property type="entry name" value="PKS_ER"/>
    <property type="match status" value="1"/>
</dbReference>
<dbReference type="Pfam" id="PF00107">
    <property type="entry name" value="ADH_zinc_N"/>
    <property type="match status" value="1"/>
</dbReference>
<reference evidence="3 4" key="1">
    <citation type="journal article" date="2015" name="Sci. Rep.">
        <title>The genome of Leishmania panamensis: insights into genomics of the L. (Viannia) subgenus.</title>
        <authorList>
            <person name="Llanes A."/>
            <person name="Restrepo C.M."/>
            <person name="Vecchio G.D."/>
            <person name="Anguizola F.J."/>
            <person name="Lleonart R."/>
        </authorList>
    </citation>
    <scope>NUCLEOTIDE SEQUENCE [LARGE SCALE GENOMIC DNA]</scope>
    <source>
        <strain evidence="3 4">MHOM/PA/94/PSC-1</strain>
    </source>
</reference>
<feature type="domain" description="Enoyl reductase (ER)" evidence="2">
    <location>
        <begin position="17"/>
        <end position="337"/>
    </location>
</feature>
<dbReference type="InterPro" id="IPR051397">
    <property type="entry name" value="Zn-ADH-like_protein"/>
</dbReference>
<dbReference type="RefSeq" id="XP_010703362.1">
    <property type="nucleotide sequence ID" value="XM_010705060.1"/>
</dbReference>
<dbReference type="AlphaFoldDB" id="A0A088SL81"/>
<dbReference type="InterPro" id="IPR036291">
    <property type="entry name" value="NAD(P)-bd_dom_sf"/>
</dbReference>
<dbReference type="EMBL" id="CP009404">
    <property type="protein sequence ID" value="AIO02562.1"/>
    <property type="molecule type" value="Genomic_DNA"/>
</dbReference>
<evidence type="ECO:0000256" key="1">
    <source>
        <dbReference type="ARBA" id="ARBA00023002"/>
    </source>
</evidence>
<dbReference type="InterPro" id="IPR013149">
    <property type="entry name" value="ADH-like_C"/>
</dbReference>
<dbReference type="SUPFAM" id="SSF51735">
    <property type="entry name" value="NAD(P)-binding Rossmann-fold domains"/>
    <property type="match status" value="1"/>
</dbReference>
<dbReference type="Pfam" id="PF08240">
    <property type="entry name" value="ADH_N"/>
    <property type="match status" value="1"/>
</dbReference>
<gene>
    <name evidence="3" type="ORF">LPMP_354290</name>
</gene>
<dbReference type="eggNOG" id="KOG1196">
    <property type="taxonomic scope" value="Eukaryota"/>
</dbReference>
<dbReference type="PROSITE" id="PS01162">
    <property type="entry name" value="QOR_ZETA_CRYSTAL"/>
    <property type="match status" value="1"/>
</dbReference>
<evidence type="ECO:0000313" key="3">
    <source>
        <dbReference type="EMBL" id="AIO02562.1"/>
    </source>
</evidence>
<protein>
    <submittedName>
        <fullName evidence="3">Oxidoreductase, putative</fullName>
        <ecNumber evidence="3">1.6.5.5</ecNumber>
    </submittedName>
</protein>
<dbReference type="InterPro" id="IPR013154">
    <property type="entry name" value="ADH-like_N"/>
</dbReference>
<proteinExistence type="predicted"/>
<dbReference type="VEuPathDB" id="TriTrypDB:LPMP_354290"/>
<dbReference type="Gene3D" id="3.90.180.10">
    <property type="entry name" value="Medium-chain alcohol dehydrogenases, catalytic domain"/>
    <property type="match status" value="1"/>
</dbReference>
<dbReference type="OrthoDB" id="9992527at2759"/>
<dbReference type="EC" id="1.6.5.5" evidence="3"/>
<dbReference type="InterPro" id="IPR002364">
    <property type="entry name" value="Quin_OxRdtase/zeta-crystal_CS"/>
</dbReference>
<evidence type="ECO:0000313" key="4">
    <source>
        <dbReference type="Proteomes" id="UP000063063"/>
    </source>
</evidence>
<sequence>MSSPSNFKKLQVISTSKDFRKSTSVVEAQLPEELPEGKVRVSVKYAGVNASDLNFVNGSYFNNTQAPFDCGFEAVGTVMKIGAGVTNVKEGDHVVLMQYGCFAEFLDAPAERCILVPELKPEYIVLPVSALTAAVALGEVGRVKKGDVALVTAAAGGTGQIAVQLLKRVYGCTVIGTCSSEEKTEFLKRIGCDHVINYKVESLDSRLHELCPKGVDVVYECVGGHVFNDAVRHLAVHGRLMIIGSISSYKSSEAIPSFPPSGTSLTTLLLVKSASLNGFFLPQFHEVIPQYMASLLQYVKSGQVQLFLDKKVFHGLSSVADAVDHLYSGTSYGKVLVEIQ</sequence>